<sequence length="73" mass="8688">MSNKRDFKTFFLNGQEYYTDDNITLLDLLYYFDYNLSLLVLEYNNFICNKKNWDKISIMNNDKIEIITIVGGG</sequence>
<evidence type="ECO:0000313" key="1">
    <source>
        <dbReference type="EMBL" id="AWT40216.1"/>
    </source>
</evidence>
<dbReference type="InterPro" id="IPR016155">
    <property type="entry name" value="Mopterin_synth/thiamin_S_b"/>
</dbReference>
<dbReference type="PANTHER" id="PTHR34472:SF1">
    <property type="entry name" value="SULFUR CARRIER PROTEIN THIS"/>
    <property type="match status" value="1"/>
</dbReference>
<dbReference type="Gene3D" id="3.10.20.30">
    <property type="match status" value="1"/>
</dbReference>
<dbReference type="SUPFAM" id="SSF54285">
    <property type="entry name" value="MoaD/ThiS"/>
    <property type="match status" value="1"/>
</dbReference>
<dbReference type="PANTHER" id="PTHR34472">
    <property type="entry name" value="SULFUR CARRIER PROTEIN THIS"/>
    <property type="match status" value="1"/>
</dbReference>
<keyword evidence="1" id="KW-0150">Chloroplast</keyword>
<dbReference type="GeneID" id="36960116"/>
<gene>
    <name evidence="1" type="primary">thiS</name>
</gene>
<proteinExistence type="predicted"/>
<dbReference type="InterPro" id="IPR010035">
    <property type="entry name" value="Thi_S"/>
</dbReference>
<accession>A0A2U9NTK4</accession>
<organism evidence="1">
    <name type="scientific">Biddulphiella tridens</name>
    <dbReference type="NCBI Taxonomy" id="1003022"/>
    <lineage>
        <taxon>Eukaryota</taxon>
        <taxon>Sar</taxon>
        <taxon>Stramenopiles</taxon>
        <taxon>Ochrophyta</taxon>
        <taxon>Bacillariophyta</taxon>
        <taxon>Mediophyceae</taxon>
        <taxon>Biddulphiophycidae</taxon>
        <taxon>Biddulphiales</taxon>
        <taxon>Biddulphiaceae</taxon>
        <taxon>Biddulphiella</taxon>
    </lineage>
</organism>
<dbReference type="Pfam" id="PF02597">
    <property type="entry name" value="ThiS"/>
    <property type="match status" value="1"/>
</dbReference>
<dbReference type="InterPro" id="IPR012675">
    <property type="entry name" value="Beta-grasp_dom_sf"/>
</dbReference>
<dbReference type="RefSeq" id="YP_009497503.1">
    <property type="nucleotide sequence ID" value="NC_038007.1"/>
</dbReference>
<dbReference type="CDD" id="cd00565">
    <property type="entry name" value="Ubl_ThiS"/>
    <property type="match status" value="1"/>
</dbReference>
<protein>
    <submittedName>
        <fullName evidence="1">Thiamine biosynthesis protein S</fullName>
    </submittedName>
</protein>
<dbReference type="EMBL" id="MG755806">
    <property type="protein sequence ID" value="AWT40216.1"/>
    <property type="molecule type" value="Genomic_DNA"/>
</dbReference>
<dbReference type="AlphaFoldDB" id="A0A2U9NTK4"/>
<keyword evidence="1" id="KW-0934">Plastid</keyword>
<dbReference type="NCBIfam" id="TIGR01683">
    <property type="entry name" value="thiS"/>
    <property type="match status" value="1"/>
</dbReference>
<name>A0A2U9NTK4_9STRA</name>
<dbReference type="InterPro" id="IPR003749">
    <property type="entry name" value="ThiS/MoaD-like"/>
</dbReference>
<geneLocation type="chloroplast" evidence="1"/>
<reference evidence="1" key="1">
    <citation type="journal article" date="2018" name="Adv. Bot. Res.">
        <title>Evolution of the Plastid Genomes in Diatoms.</title>
        <authorList>
            <person name="Yu M."/>
            <person name="Ashworth M.P."/>
            <person name="Hajrah N.H."/>
            <person name="Khiyami M.A."/>
            <person name="Sabir M.J."/>
            <person name="Alhebshi A.M."/>
            <person name="Al-Malki A.L."/>
            <person name="Sabir J.S.M."/>
            <person name="Theriot E.C."/>
            <person name="Jansen R.K."/>
        </authorList>
    </citation>
    <scope>NUCLEOTIDE SEQUENCE</scope>
</reference>